<sequence>MVPLSARTTSRGRRNGGGSTVIGPPELISNARNGRRASSKKEVNRGKGLGKFLTDSWKVFCYKLLSLIELKTDQGDVLVVFRRLGEGGCIWS</sequence>
<proteinExistence type="predicted"/>
<accession>A0A834MBY8</accession>
<dbReference type="EMBL" id="JAACXV010013783">
    <property type="protein sequence ID" value="KAF7272354.1"/>
    <property type="molecule type" value="Genomic_DNA"/>
</dbReference>
<evidence type="ECO:0000313" key="3">
    <source>
        <dbReference type="Proteomes" id="UP000625711"/>
    </source>
</evidence>
<evidence type="ECO:0000256" key="1">
    <source>
        <dbReference type="SAM" id="MobiDB-lite"/>
    </source>
</evidence>
<evidence type="ECO:0000313" key="2">
    <source>
        <dbReference type="EMBL" id="KAF7272354.1"/>
    </source>
</evidence>
<gene>
    <name evidence="2" type="ORF">GWI33_014855</name>
</gene>
<feature type="region of interest" description="Disordered" evidence="1">
    <location>
        <begin position="1"/>
        <end position="44"/>
    </location>
</feature>
<protein>
    <submittedName>
        <fullName evidence="2">Uncharacterized protein</fullName>
    </submittedName>
</protein>
<comment type="caution">
    <text evidence="2">The sequence shown here is derived from an EMBL/GenBank/DDBJ whole genome shotgun (WGS) entry which is preliminary data.</text>
</comment>
<dbReference type="AlphaFoldDB" id="A0A834MBY8"/>
<dbReference type="Proteomes" id="UP000625711">
    <property type="component" value="Unassembled WGS sequence"/>
</dbReference>
<name>A0A834MBY8_RHYFE</name>
<organism evidence="2 3">
    <name type="scientific">Rhynchophorus ferrugineus</name>
    <name type="common">Red palm weevil</name>
    <name type="synonym">Curculio ferrugineus</name>
    <dbReference type="NCBI Taxonomy" id="354439"/>
    <lineage>
        <taxon>Eukaryota</taxon>
        <taxon>Metazoa</taxon>
        <taxon>Ecdysozoa</taxon>
        <taxon>Arthropoda</taxon>
        <taxon>Hexapoda</taxon>
        <taxon>Insecta</taxon>
        <taxon>Pterygota</taxon>
        <taxon>Neoptera</taxon>
        <taxon>Endopterygota</taxon>
        <taxon>Coleoptera</taxon>
        <taxon>Polyphaga</taxon>
        <taxon>Cucujiformia</taxon>
        <taxon>Curculionidae</taxon>
        <taxon>Dryophthorinae</taxon>
        <taxon>Rhynchophorus</taxon>
    </lineage>
</organism>
<reference evidence="2" key="1">
    <citation type="submission" date="2020-08" db="EMBL/GenBank/DDBJ databases">
        <title>Genome sequencing and assembly of the red palm weevil Rhynchophorus ferrugineus.</title>
        <authorList>
            <person name="Dias G.B."/>
            <person name="Bergman C.M."/>
            <person name="Manee M."/>
        </authorList>
    </citation>
    <scope>NUCLEOTIDE SEQUENCE</scope>
    <source>
        <strain evidence="2">AA-2017</strain>
        <tissue evidence="2">Whole larva</tissue>
    </source>
</reference>
<keyword evidence="3" id="KW-1185">Reference proteome</keyword>